<gene>
    <name evidence="1" type="ORF">FNV43_RR05824</name>
</gene>
<name>A0A8K0HNQ7_9ROSA</name>
<proteinExistence type="predicted"/>
<organism evidence="1 2">
    <name type="scientific">Rhamnella rubrinervis</name>
    <dbReference type="NCBI Taxonomy" id="2594499"/>
    <lineage>
        <taxon>Eukaryota</taxon>
        <taxon>Viridiplantae</taxon>
        <taxon>Streptophyta</taxon>
        <taxon>Embryophyta</taxon>
        <taxon>Tracheophyta</taxon>
        <taxon>Spermatophyta</taxon>
        <taxon>Magnoliopsida</taxon>
        <taxon>eudicotyledons</taxon>
        <taxon>Gunneridae</taxon>
        <taxon>Pentapetalae</taxon>
        <taxon>rosids</taxon>
        <taxon>fabids</taxon>
        <taxon>Rosales</taxon>
        <taxon>Rhamnaceae</taxon>
        <taxon>rhamnoid group</taxon>
        <taxon>Rhamneae</taxon>
        <taxon>Rhamnella</taxon>
    </lineage>
</organism>
<keyword evidence="2" id="KW-1185">Reference proteome</keyword>
<protein>
    <submittedName>
        <fullName evidence="1">Uncharacterized protein</fullName>
    </submittedName>
</protein>
<sequence length="533" mass="59167">MGLDAVGPFHFLCSLEKRFITVARDYLISGWPEAYSQLRTRMWFDLCGRISYLGLAASFSDEDGFRFIASVTSRVLYGVEDHHAEVAGRVARMLWARPRLMATGETQFALTYGAGGVRLKWPFGDRVAQAVGIKMMAEATMLDNLENLRNKLYHGWRSEHGKRARHGKVTGAGHTRTGDLHAQSRAMLVCQAGASVHLANTFVSKWHDAFAFSKSFNFCAVLAFLHWINKCYKVKKCGYKFMDGLSISVEMQNHDFLHIGIWLQVYVWRASIASIKESACREELPSWTEWVFYFGQHVGLRLVGGISLVSPCVTILAWLGVGQSLAMTLLFLKASTLPRPRRGTPFVWAKRIASGDDKLWRINVAGMAECLGYTLAPLLRLHGGCPRGALLRILLSWPVIKQSTIGAIEPELKGYLSKADPSIADSALSPSIGADSAAFSESSWPGVDEQEEAMIAFTVLHFGGVEDLRRLTVDGRSKVKRRERGASQVGPRWKVGQEYLGQGEDGQIFGRLSGQIQPVGIRVADRLRLVGML</sequence>
<accession>A0A8K0HNQ7</accession>
<evidence type="ECO:0000313" key="2">
    <source>
        <dbReference type="Proteomes" id="UP000796880"/>
    </source>
</evidence>
<dbReference type="AlphaFoldDB" id="A0A8K0HNQ7"/>
<evidence type="ECO:0000313" key="1">
    <source>
        <dbReference type="EMBL" id="KAF3455373.1"/>
    </source>
</evidence>
<comment type="caution">
    <text evidence="1">The sequence shown here is derived from an EMBL/GenBank/DDBJ whole genome shotgun (WGS) entry which is preliminary data.</text>
</comment>
<dbReference type="Proteomes" id="UP000796880">
    <property type="component" value="Unassembled WGS sequence"/>
</dbReference>
<dbReference type="EMBL" id="VOIH02000002">
    <property type="protein sequence ID" value="KAF3455373.1"/>
    <property type="molecule type" value="Genomic_DNA"/>
</dbReference>
<reference evidence="1" key="1">
    <citation type="submission" date="2020-03" db="EMBL/GenBank/DDBJ databases">
        <title>A high-quality chromosome-level genome assembly of a woody plant with both climbing and erect habits, Rhamnella rubrinervis.</title>
        <authorList>
            <person name="Lu Z."/>
            <person name="Yang Y."/>
            <person name="Zhu X."/>
            <person name="Sun Y."/>
        </authorList>
    </citation>
    <scope>NUCLEOTIDE SEQUENCE</scope>
    <source>
        <strain evidence="1">BYM</strain>
        <tissue evidence="1">Leaf</tissue>
    </source>
</reference>